<dbReference type="AlphaFoldDB" id="A0A3Q0HDW9"/>
<feature type="non-terminal residue" evidence="7">
    <location>
        <position position="268"/>
    </location>
</feature>
<evidence type="ECO:0000256" key="1">
    <source>
        <dbReference type="ARBA" id="ARBA00022754"/>
    </source>
</evidence>
<gene>
    <name evidence="7" type="primary">LOC112551734</name>
</gene>
<reference evidence="7" key="1">
    <citation type="submission" date="2025-08" db="UniProtKB">
        <authorList>
            <consortium name="RefSeq"/>
        </authorList>
    </citation>
    <scope>IDENTIFICATION</scope>
</reference>
<feature type="coiled-coil region" evidence="3">
    <location>
        <begin position="16"/>
        <end position="217"/>
    </location>
</feature>
<keyword evidence="6" id="KW-1185">Reference proteome</keyword>
<evidence type="ECO:0000256" key="2">
    <source>
        <dbReference type="ARBA" id="ARBA00023054"/>
    </source>
</evidence>
<dbReference type="STRING" id="38654.A0A3Q0HDW9"/>
<dbReference type="KEGG" id="asn:112551734"/>
<dbReference type="GO" id="GO:0005652">
    <property type="term" value="C:nuclear lamina"/>
    <property type="evidence" value="ECO:0007669"/>
    <property type="project" value="TreeGrafter"/>
</dbReference>
<feature type="compositionally biased region" description="Low complexity" evidence="4">
    <location>
        <begin position="248"/>
        <end position="268"/>
    </location>
</feature>
<name>A0A3Q0HDW9_ALLSI</name>
<proteinExistence type="predicted"/>
<dbReference type="GO" id="GO:0006998">
    <property type="term" value="P:nuclear envelope organization"/>
    <property type="evidence" value="ECO:0007669"/>
    <property type="project" value="TreeGrafter"/>
</dbReference>
<organism evidence="6 7">
    <name type="scientific">Alligator sinensis</name>
    <name type="common">Chinese alligator</name>
    <dbReference type="NCBI Taxonomy" id="38654"/>
    <lineage>
        <taxon>Eukaryota</taxon>
        <taxon>Metazoa</taxon>
        <taxon>Chordata</taxon>
        <taxon>Craniata</taxon>
        <taxon>Vertebrata</taxon>
        <taxon>Euteleostomi</taxon>
        <taxon>Archelosauria</taxon>
        <taxon>Archosauria</taxon>
        <taxon>Crocodylia</taxon>
        <taxon>Alligatoridae</taxon>
        <taxon>Alligatorinae</taxon>
        <taxon>Alligator</taxon>
    </lineage>
</organism>
<dbReference type="PANTHER" id="PTHR45721:SF5">
    <property type="entry name" value="PRELAMIN-A_C"/>
    <property type="match status" value="1"/>
</dbReference>
<dbReference type="GO" id="GO:0051664">
    <property type="term" value="P:nuclear pore localization"/>
    <property type="evidence" value="ECO:0007669"/>
    <property type="project" value="TreeGrafter"/>
</dbReference>
<dbReference type="GeneID" id="112551734"/>
<dbReference type="Proteomes" id="UP000189705">
    <property type="component" value="Unplaced"/>
</dbReference>
<keyword evidence="2 3" id="KW-0175">Coiled coil</keyword>
<dbReference type="PANTHER" id="PTHR45721">
    <property type="entry name" value="LAMIN DM0-RELATED"/>
    <property type="match status" value="1"/>
</dbReference>
<dbReference type="GO" id="GO:0031507">
    <property type="term" value="P:heterochromatin formation"/>
    <property type="evidence" value="ECO:0007669"/>
    <property type="project" value="TreeGrafter"/>
</dbReference>
<dbReference type="GO" id="GO:0007097">
    <property type="term" value="P:nuclear migration"/>
    <property type="evidence" value="ECO:0007669"/>
    <property type="project" value="TreeGrafter"/>
</dbReference>
<evidence type="ECO:0000256" key="4">
    <source>
        <dbReference type="SAM" id="MobiDB-lite"/>
    </source>
</evidence>
<dbReference type="GO" id="GO:0005882">
    <property type="term" value="C:intermediate filament"/>
    <property type="evidence" value="ECO:0007669"/>
    <property type="project" value="UniProtKB-KW"/>
</dbReference>
<feature type="domain" description="IF rod" evidence="5">
    <location>
        <begin position="12"/>
        <end position="268"/>
    </location>
</feature>
<dbReference type="Gene3D" id="1.20.5.1160">
    <property type="entry name" value="Vasodilator-stimulated phosphoprotein"/>
    <property type="match status" value="1"/>
</dbReference>
<sequence>MPISPHETRLHEKEDVQELNDRLAAYIDRVRSLESKNTGLRLRASEEVVSGIKAAYESELADARKTLDSVAKERARLQLKLSKVQKENKELKERAQKEADLQYTQSSFRSQEAALTTTHDEKRNLEKKVGALEAQVAKLQDEMLRRVDAENQLQTLKEELEFQKKTLSKELRETKQSYERQLVEIKKWRQQELESKLADKEREMADMRECMQQQMNKYRDLLGIKLALDMEIHGYRKLLEGEEKRLHLSPSPSSQKSSSRSLMARSPL</sequence>
<evidence type="ECO:0000313" key="6">
    <source>
        <dbReference type="Proteomes" id="UP000189705"/>
    </source>
</evidence>
<dbReference type="SMART" id="SM01391">
    <property type="entry name" value="Filament"/>
    <property type="match status" value="1"/>
</dbReference>
<evidence type="ECO:0000259" key="5">
    <source>
        <dbReference type="PROSITE" id="PS51842"/>
    </source>
</evidence>
<dbReference type="InParanoid" id="A0A3Q0HDW9"/>
<dbReference type="InterPro" id="IPR039008">
    <property type="entry name" value="IF_rod_dom"/>
</dbReference>
<keyword evidence="1" id="KW-0403">Intermediate filament</keyword>
<feature type="region of interest" description="Disordered" evidence="4">
    <location>
        <begin position="243"/>
        <end position="268"/>
    </location>
</feature>
<dbReference type="SUPFAM" id="SSF64593">
    <property type="entry name" value="Intermediate filament protein, coiled coil region"/>
    <property type="match status" value="2"/>
</dbReference>
<dbReference type="Pfam" id="PF00038">
    <property type="entry name" value="Filament"/>
    <property type="match status" value="1"/>
</dbReference>
<protein>
    <submittedName>
        <fullName evidence="7">Lamin-A-like</fullName>
    </submittedName>
</protein>
<evidence type="ECO:0000256" key="3">
    <source>
        <dbReference type="SAM" id="Coils"/>
    </source>
</evidence>
<dbReference type="Gene3D" id="1.20.5.170">
    <property type="match status" value="1"/>
</dbReference>
<accession>A0A3Q0HDW9</accession>
<dbReference type="PROSITE" id="PS51842">
    <property type="entry name" value="IF_ROD_2"/>
    <property type="match status" value="1"/>
</dbReference>
<dbReference type="GO" id="GO:0005200">
    <property type="term" value="F:structural constituent of cytoskeleton"/>
    <property type="evidence" value="ECO:0007669"/>
    <property type="project" value="TreeGrafter"/>
</dbReference>
<dbReference type="RefSeq" id="XP_025070159.1">
    <property type="nucleotide sequence ID" value="XM_025214374.1"/>
</dbReference>
<evidence type="ECO:0000313" key="7">
    <source>
        <dbReference type="RefSeq" id="XP_025070159.1"/>
    </source>
</evidence>
<dbReference type="GO" id="GO:0090435">
    <property type="term" value="P:protein localization to nuclear envelope"/>
    <property type="evidence" value="ECO:0007669"/>
    <property type="project" value="TreeGrafter"/>
</dbReference>